<reference evidence="14 15" key="1">
    <citation type="submission" date="2024-01" db="EMBL/GenBank/DDBJ databases">
        <title>Comparative genomics of Cryptococcus and Kwoniella reveals pathogenesis evolution and contrasting modes of karyotype evolution via chromosome fusion or intercentromeric recombination.</title>
        <authorList>
            <person name="Coelho M.A."/>
            <person name="David-Palma M."/>
            <person name="Shea T."/>
            <person name="Bowers K."/>
            <person name="McGinley-Smith S."/>
            <person name="Mohammad A.W."/>
            <person name="Gnirke A."/>
            <person name="Yurkov A.M."/>
            <person name="Nowrousian M."/>
            <person name="Sun S."/>
            <person name="Cuomo C.A."/>
            <person name="Heitman J."/>
        </authorList>
    </citation>
    <scope>NUCLEOTIDE SEQUENCE [LARGE SCALE GENOMIC DNA]</scope>
    <source>
        <strain evidence="14">CBS 11374</strain>
    </source>
</reference>
<evidence type="ECO:0000256" key="4">
    <source>
        <dbReference type="ARBA" id="ARBA00022741"/>
    </source>
</evidence>
<feature type="compositionally biased region" description="Low complexity" evidence="11">
    <location>
        <begin position="156"/>
        <end position="190"/>
    </location>
</feature>
<evidence type="ECO:0000259" key="13">
    <source>
        <dbReference type="PROSITE" id="PS51455"/>
    </source>
</evidence>
<feature type="domain" description="PIPK" evidence="13">
    <location>
        <begin position="2239"/>
        <end position="2574"/>
    </location>
</feature>
<evidence type="ECO:0000256" key="10">
    <source>
        <dbReference type="PROSITE-ProRule" id="PRU00781"/>
    </source>
</evidence>
<dbReference type="EC" id="2.7.1.150" evidence="1"/>
<dbReference type="Gene3D" id="3.30.800.10">
    <property type="entry name" value="Phosphatidylinositol Phosphate Kinase II Beta"/>
    <property type="match status" value="1"/>
</dbReference>
<keyword evidence="4 10" id="KW-0547">Nucleotide-binding</keyword>
<feature type="compositionally biased region" description="Acidic residues" evidence="11">
    <location>
        <begin position="2025"/>
        <end position="2055"/>
    </location>
</feature>
<dbReference type="Pfam" id="PF01363">
    <property type="entry name" value="FYVE"/>
    <property type="match status" value="1"/>
</dbReference>
<feature type="compositionally biased region" description="Basic and acidic residues" evidence="11">
    <location>
        <begin position="672"/>
        <end position="685"/>
    </location>
</feature>
<feature type="compositionally biased region" description="Polar residues" evidence="11">
    <location>
        <begin position="353"/>
        <end position="362"/>
    </location>
</feature>
<feature type="region of interest" description="Disordered" evidence="11">
    <location>
        <begin position="2140"/>
        <end position="2161"/>
    </location>
</feature>
<feature type="compositionally biased region" description="Basic and acidic residues" evidence="11">
    <location>
        <begin position="1103"/>
        <end position="1112"/>
    </location>
</feature>
<feature type="compositionally biased region" description="Low complexity" evidence="11">
    <location>
        <begin position="1228"/>
        <end position="1247"/>
    </location>
</feature>
<dbReference type="GeneID" id="87956898"/>
<dbReference type="CDD" id="cd15725">
    <property type="entry name" value="FYVE_PIKfyve_Fab1"/>
    <property type="match status" value="1"/>
</dbReference>
<feature type="region of interest" description="Disordered" evidence="11">
    <location>
        <begin position="2024"/>
        <end position="2109"/>
    </location>
</feature>
<evidence type="ECO:0000313" key="15">
    <source>
        <dbReference type="Proteomes" id="UP001329825"/>
    </source>
</evidence>
<dbReference type="Proteomes" id="UP001329825">
    <property type="component" value="Chromosome 6"/>
</dbReference>
<proteinExistence type="predicted"/>
<evidence type="ECO:0000256" key="9">
    <source>
        <dbReference type="PROSITE-ProRule" id="PRU00091"/>
    </source>
</evidence>
<dbReference type="Gene3D" id="3.50.7.10">
    <property type="entry name" value="GroEL"/>
    <property type="match status" value="1"/>
</dbReference>
<dbReference type="SMART" id="SM00064">
    <property type="entry name" value="FYVE"/>
    <property type="match status" value="1"/>
</dbReference>
<evidence type="ECO:0000256" key="6">
    <source>
        <dbReference type="ARBA" id="ARBA00022777"/>
    </source>
</evidence>
<dbReference type="PROSITE" id="PS50178">
    <property type="entry name" value="ZF_FYVE"/>
    <property type="match status" value="1"/>
</dbReference>
<dbReference type="Pfam" id="PF00118">
    <property type="entry name" value="Cpn60_TCP1"/>
    <property type="match status" value="1"/>
</dbReference>
<feature type="region of interest" description="Disordered" evidence="11">
    <location>
        <begin position="147"/>
        <end position="241"/>
    </location>
</feature>
<feature type="region of interest" description="Disordered" evidence="11">
    <location>
        <begin position="2249"/>
        <end position="2272"/>
    </location>
</feature>
<feature type="region of interest" description="Disordered" evidence="11">
    <location>
        <begin position="333"/>
        <end position="371"/>
    </location>
</feature>
<dbReference type="PROSITE" id="PS51455">
    <property type="entry name" value="PIPK"/>
    <property type="match status" value="1"/>
</dbReference>
<name>A0ABZ1D193_9TREE</name>
<keyword evidence="5 9" id="KW-0863">Zinc-finger</keyword>
<feature type="compositionally biased region" description="Low complexity" evidence="11">
    <location>
        <begin position="2065"/>
        <end position="2075"/>
    </location>
</feature>
<dbReference type="PANTHER" id="PTHR45748">
    <property type="entry name" value="1-PHOSPHATIDYLINOSITOL 3-PHOSPHATE 5-KINASE-RELATED"/>
    <property type="match status" value="1"/>
</dbReference>
<gene>
    <name evidence="14" type="ORF">IL334_004767</name>
</gene>
<feature type="region of interest" description="Disordered" evidence="11">
    <location>
        <begin position="1"/>
        <end position="48"/>
    </location>
</feature>
<dbReference type="InterPro" id="IPR002498">
    <property type="entry name" value="PInositol-4-P-4/5-kinase_core"/>
</dbReference>
<dbReference type="SMART" id="SM00330">
    <property type="entry name" value="PIPKc"/>
    <property type="match status" value="1"/>
</dbReference>
<dbReference type="Pfam" id="PF01504">
    <property type="entry name" value="PIP5K"/>
    <property type="match status" value="1"/>
</dbReference>
<feature type="region of interest" description="Disordered" evidence="11">
    <location>
        <begin position="1788"/>
        <end position="2005"/>
    </location>
</feature>
<keyword evidence="15" id="KW-1185">Reference proteome</keyword>
<dbReference type="CDD" id="cd03334">
    <property type="entry name" value="Fab1_TCP"/>
    <property type="match status" value="1"/>
</dbReference>
<dbReference type="CDD" id="cd17300">
    <property type="entry name" value="PIPKc_PIKfyve"/>
    <property type="match status" value="1"/>
</dbReference>
<feature type="compositionally biased region" description="Polar residues" evidence="11">
    <location>
        <begin position="2251"/>
        <end position="2262"/>
    </location>
</feature>
<evidence type="ECO:0000256" key="5">
    <source>
        <dbReference type="ARBA" id="ARBA00022771"/>
    </source>
</evidence>
<feature type="compositionally biased region" description="Acidic residues" evidence="11">
    <location>
        <begin position="1121"/>
        <end position="1132"/>
    </location>
</feature>
<feature type="compositionally biased region" description="Basic and acidic residues" evidence="11">
    <location>
        <begin position="1813"/>
        <end position="1824"/>
    </location>
</feature>
<feature type="compositionally biased region" description="Acidic residues" evidence="11">
    <location>
        <begin position="645"/>
        <end position="654"/>
    </location>
</feature>
<feature type="compositionally biased region" description="Polar residues" evidence="11">
    <location>
        <begin position="1"/>
        <end position="13"/>
    </location>
</feature>
<keyword evidence="8 10" id="KW-0067">ATP-binding</keyword>
<evidence type="ECO:0000256" key="2">
    <source>
        <dbReference type="ARBA" id="ARBA00022679"/>
    </source>
</evidence>
<evidence type="ECO:0000256" key="3">
    <source>
        <dbReference type="ARBA" id="ARBA00022723"/>
    </source>
</evidence>
<feature type="region of interest" description="Disordered" evidence="11">
    <location>
        <begin position="618"/>
        <end position="736"/>
    </location>
</feature>
<feature type="compositionally biased region" description="Low complexity" evidence="11">
    <location>
        <begin position="14"/>
        <end position="37"/>
    </location>
</feature>
<dbReference type="InterPro" id="IPR002423">
    <property type="entry name" value="Cpn60/GroEL/TCP-1"/>
</dbReference>
<feature type="compositionally biased region" description="Low complexity" evidence="11">
    <location>
        <begin position="333"/>
        <end position="352"/>
    </location>
</feature>
<feature type="compositionally biased region" description="Basic residues" evidence="11">
    <location>
        <begin position="1760"/>
        <end position="1769"/>
    </location>
</feature>
<dbReference type="InterPro" id="IPR027409">
    <property type="entry name" value="GroEL-like_apical_dom_sf"/>
</dbReference>
<feature type="region of interest" description="Disordered" evidence="11">
    <location>
        <begin position="64"/>
        <end position="134"/>
    </location>
</feature>
<keyword evidence="7" id="KW-0862">Zinc</keyword>
<dbReference type="SUPFAM" id="SSF52029">
    <property type="entry name" value="GroEL apical domain-like"/>
    <property type="match status" value="1"/>
</dbReference>
<feature type="region of interest" description="Disordered" evidence="11">
    <location>
        <begin position="1228"/>
        <end position="1269"/>
    </location>
</feature>
<dbReference type="InterPro" id="IPR000306">
    <property type="entry name" value="Znf_FYVE"/>
</dbReference>
<sequence length="2604" mass="288319">MTSSSQQIDNSLGTTSSSNTQTPTQTQTSNSVNTLTTFPNPFQDEPEQGILPSLLSKVKQTFISNTSGHTGGNGKGDKGSHDGQGLGSGSGLVSGSGSGNVHGINPKTSYGIDQGEGFGQGQGHEHGHGHGKTKNRLIQTEAQAIAEAVKKSTQQASSTAANPSAGASSSSQSISQGSASSNQGQNQSQSHLHGRRQSGPGLGISILPISTLSPNETTRPNLPLPLPTSSSSSSTSNTGNVQIASPLRNHHISKTLRPPLSTVNSVGSATSSIQSPSILSSSHTVSNASIPSTSITTNPISKKFPLQAPNERQWKPSLAAPAQVTISPVTSVTTTVQNSSSNSNLKTKSNLNRPQTPESGSTPFPIGNIHNHNRHRAHFSIQQSSQNHGMGQTRSVTPLHHHAHINSFSQSHTQNLRVRRSSIATLPDSPSSVSISTMLAANAELSTNFSYVPGFPLNQDDTRSVKSLGFSVKKQNSVSKIIRRMRGEGLSKHYWMADESCKECYDCKSIFTAWRRKHHCRICGQIFCSRCASNIIGARRFGQEGAVRVCNLCLKIMEEYRDDDEDDRRSINSITTSVHRFPSISDRAFLDAAMSPEVPYAKSPFAASQLFSSHPNESLSAIDESSAPTRWGGEFDLERPYTPIDTDDPQLSDSEDAHFWASRPQTAAPFRRPMEEEQKSNHLQEDEPEVEPGLEAEQPQSSPSSPEAAPSGTQSRAEPAKKGSMGPPPLPPIRVEFPRTDTISTDGGLETRIPLNRVDSNLPLIGLRTRLSSRASQGGLTALLDSEKTEGLWRARSHSFAKRPELLSGASLNHFHVTLQQAIARAELPHPQQWHRTLSSLLLKVSTNLQPNVKAGDDIDVRAYVKIKKVPGGKISESEYVDGIVISKNVAHKAMPRRLVNPRIMVVTFPLDYHRVENQFMSLDPILAQEKDYLRLLTKRIIDVRPHIVLVQPSASRIALEYLLEANIAVARSVKVSAIHQVARCTQADVVASMDRLALEPRLGRCGEFRIQSFEHELIPGRRKTLMRFEGGHREYGCTIILRGGDLATLRKVKIVTDFMALVAYHLKNEVILYNDEHNIFPPHPPLSIEYQELLDVLEDEEPKSHSHEKLTSDATVVPVESEEDENDEDEPTTPKAECNEDEDEKQVERKEALQTTKQIAESLEPYLTTVLSASAAIRFPPPAALAKMAELDRALANLRQSIDEEEAAQILQEETKVVEQVKPVGPIVESDSSSTSISSSLVESTDAPSTEMTSSGAMSAIPISSAPMKESARDPYRVLRKPEEVARESALAQIEHDHSEQMKLWQWYTRRFIEPLRAEDYQGIVYLYSLGCEGTDKPCVEPALQAINFYQPGDHTIGQFLEHLALNAAQRCTSKTCERLLLFHFHLLVHGERRLQIAMDQFPCPSPGHEDQIITWSYCRLCATPSPTTILREETWKLSWGAYLEHCFYPPETKAGFACPHDAYRDQIRYFAHRNLAIRIHNESVDIYEPQRPSITLQVKAETKVLLKNQEYESALHKNAAFFDSVLFRLRSFDTEICQPEKIGSLKTALEGMLSRAVADREEMVNLLNRTYKLTPMTDVLALNTVLRNLQDKVVQWDSDFTEVEKTFMPSEKDLRRMTATHLKRLFANQDVFNSLDRNVASLTVSEADEKEPKDTSSEITPLPSEPPTPAFTPTDVSHATLTAEPPVYDLNSDGENAMTPLGGVVHPAPDPLSQAAPPDAEKEYNSDSTISAIRRDSPGRSPMRIAESSGIDSDTHHFVSRLPRRSRPAASIADLVQRFNDATHLQPYVVTEEPERPSSAASTRRKGRRSPHPEASDSDHSSKARPRLRRGRTEQPPVKYREGGKPSGLLSDGDRSYAANASRIPSTYGKSRSIPTPSTDHLGPGLRSRTPSYTAIKSPRSTRVSPERASDTAGPSNHAQHLVSAPAESKPRMMGKGKSPKPPDPTTGRSSPSLMRTAARRTLASSSRVTSIARHFDRLSREAERERAKRMSLVRGKRARPVGVTKAKVQVFDNLRDAFRDEFDTDSSEADNEEDELGSDDSVESANQLDEDDQPKQRRKSSPTKSRSTKNSPVEATTPLEPIPVKPAPSTESIPEEAKTDEIPISASGVSLATQSVLSDARSEMSFTDRLQIELPSFETSAPLPSHPVTPQLSTDTADETPLHHTMSQMSQLSDNELSSGEQRSSILKTLTGLWAFRAGDFTPLEYPLSASEHLFADSRVIIRENEPTSVIAFTLSSKTYRDKMRAEANQSKMSSNGKTESFMPEDHHHGNDRASTWDIVSMDEAMDPDADMRREGGTHLKYDFESGASTIFCRIFFAEQFAALRSACQCEDSFVESLARCVQFDAAGGKSGSAFLKTKDDRFIAKEISRLEMDALTKFAPAYFEYTRKAFQGQRPTVLAKIYGFFKIGYRNAITGRYMRMNVLVMENLFYERRFSKIYDLKGSTRNRLIQATGRINEVLLDENLMEIVYKHPLYLRDHSKRILRTALFNDTLFLSNLNVMDYSLVVGVDSERHELVVGIVDYIRTFTWDKKLESWVKDSAFLGGAGKGEPTIVTPKQYKLRFRTAMERFYFPSVPDRWTKVGSDEVQIEEDGQSINNSTI</sequence>
<feature type="compositionally biased region" description="Polar residues" evidence="11">
    <location>
        <begin position="1248"/>
        <end position="1258"/>
    </location>
</feature>
<organism evidence="14 15">
    <name type="scientific">Kwoniella shivajii</name>
    <dbReference type="NCBI Taxonomy" id="564305"/>
    <lineage>
        <taxon>Eukaryota</taxon>
        <taxon>Fungi</taxon>
        <taxon>Dikarya</taxon>
        <taxon>Basidiomycota</taxon>
        <taxon>Agaricomycotina</taxon>
        <taxon>Tremellomycetes</taxon>
        <taxon>Tremellales</taxon>
        <taxon>Cryptococcaceae</taxon>
        <taxon>Kwoniella</taxon>
    </lineage>
</organism>
<keyword evidence="6 10" id="KW-0418">Kinase</keyword>
<feature type="compositionally biased region" description="Low complexity" evidence="11">
    <location>
        <begin position="214"/>
        <end position="238"/>
    </location>
</feature>
<accession>A0ABZ1D193</accession>
<feature type="region of interest" description="Disordered" evidence="11">
    <location>
        <begin position="1645"/>
        <end position="1769"/>
    </location>
</feature>
<evidence type="ECO:0000313" key="14">
    <source>
        <dbReference type="EMBL" id="WRT67793.1"/>
    </source>
</evidence>
<dbReference type="InterPro" id="IPR027483">
    <property type="entry name" value="PInositol-4-P-4/5-kinase_C_sf"/>
</dbReference>
<dbReference type="InterPro" id="IPR017455">
    <property type="entry name" value="Znf_FYVE-rel"/>
</dbReference>
<evidence type="ECO:0000256" key="11">
    <source>
        <dbReference type="SAM" id="MobiDB-lite"/>
    </source>
</evidence>
<dbReference type="Gene3D" id="3.30.810.10">
    <property type="entry name" value="2-Layer Sandwich"/>
    <property type="match status" value="1"/>
</dbReference>
<evidence type="ECO:0000256" key="1">
    <source>
        <dbReference type="ARBA" id="ARBA00012009"/>
    </source>
</evidence>
<protein>
    <recommendedName>
        <fullName evidence="1">1-phosphatidylinositol-3-phosphate 5-kinase</fullName>
        <ecNumber evidence="1">2.7.1.150</ecNumber>
    </recommendedName>
</protein>
<feature type="region of interest" description="Disordered" evidence="11">
    <location>
        <begin position="1101"/>
        <end position="1148"/>
    </location>
</feature>
<dbReference type="SUPFAM" id="SSF56104">
    <property type="entry name" value="SAICAR synthase-like"/>
    <property type="match status" value="1"/>
</dbReference>
<feature type="compositionally biased region" description="Polar residues" evidence="11">
    <location>
        <begin position="1891"/>
        <end position="1906"/>
    </location>
</feature>
<evidence type="ECO:0000256" key="8">
    <source>
        <dbReference type="ARBA" id="ARBA00022840"/>
    </source>
</evidence>
<feature type="compositionally biased region" description="Polar residues" evidence="11">
    <location>
        <begin position="283"/>
        <end position="295"/>
    </location>
</feature>
<dbReference type="Gene3D" id="3.30.40.10">
    <property type="entry name" value="Zinc/RING finger domain, C3HC4 (zinc finger)"/>
    <property type="match status" value="1"/>
</dbReference>
<dbReference type="EMBL" id="CP141886">
    <property type="protein sequence ID" value="WRT67793.1"/>
    <property type="molecule type" value="Genomic_DNA"/>
</dbReference>
<dbReference type="SUPFAM" id="SSF57903">
    <property type="entry name" value="FYVE/PHD zinc finger"/>
    <property type="match status" value="1"/>
</dbReference>
<feature type="compositionally biased region" description="Low complexity" evidence="11">
    <location>
        <begin position="268"/>
        <end position="282"/>
    </location>
</feature>
<dbReference type="InterPro" id="IPR044769">
    <property type="entry name" value="PIKfyve_PIPKc"/>
</dbReference>
<feature type="domain" description="FYVE-type" evidence="12">
    <location>
        <begin position="498"/>
        <end position="558"/>
    </location>
</feature>
<feature type="compositionally biased region" description="Basic and acidic residues" evidence="11">
    <location>
        <begin position="1976"/>
        <end position="1991"/>
    </location>
</feature>
<dbReference type="InterPro" id="IPR011011">
    <property type="entry name" value="Znf_FYVE_PHD"/>
</dbReference>
<feature type="compositionally biased region" description="Low complexity" evidence="11">
    <location>
        <begin position="695"/>
        <end position="711"/>
    </location>
</feature>
<feature type="compositionally biased region" description="Polar residues" evidence="11">
    <location>
        <begin position="1865"/>
        <end position="1881"/>
    </location>
</feature>
<keyword evidence="2 10" id="KW-0808">Transferase</keyword>
<feature type="compositionally biased region" description="Basic residues" evidence="11">
    <location>
        <begin position="1992"/>
        <end position="2002"/>
    </location>
</feature>
<dbReference type="PANTHER" id="PTHR45748:SF7">
    <property type="entry name" value="1-PHOSPHATIDYLINOSITOL 3-PHOSPHATE 5-KINASE-RELATED"/>
    <property type="match status" value="1"/>
</dbReference>
<feature type="compositionally biased region" description="Gly residues" evidence="11">
    <location>
        <begin position="82"/>
        <end position="100"/>
    </location>
</feature>
<dbReference type="InterPro" id="IPR027484">
    <property type="entry name" value="PInositol-4-P-5-kinase_N"/>
</dbReference>
<dbReference type="RefSeq" id="XP_062792533.1">
    <property type="nucleotide sequence ID" value="XM_062936482.1"/>
</dbReference>
<keyword evidence="3" id="KW-0479">Metal-binding</keyword>
<feature type="region of interest" description="Disordered" evidence="11">
    <location>
        <begin position="257"/>
        <end position="295"/>
    </location>
</feature>
<evidence type="ECO:0000256" key="7">
    <source>
        <dbReference type="ARBA" id="ARBA00022833"/>
    </source>
</evidence>
<evidence type="ECO:0000259" key="12">
    <source>
        <dbReference type="PROSITE" id="PS50178"/>
    </source>
</evidence>
<dbReference type="InterPro" id="IPR013083">
    <property type="entry name" value="Znf_RING/FYVE/PHD"/>
</dbReference>